<dbReference type="Proteomes" id="UP000179616">
    <property type="component" value="Unassembled WGS sequence"/>
</dbReference>
<comment type="similarity">
    <text evidence="6">Belongs to the Vsr family.</text>
</comment>
<dbReference type="GO" id="GO:0006298">
    <property type="term" value="P:mismatch repair"/>
    <property type="evidence" value="ECO:0007669"/>
    <property type="project" value="InterPro"/>
</dbReference>
<evidence type="ECO:0000256" key="4">
    <source>
        <dbReference type="ARBA" id="ARBA00022801"/>
    </source>
</evidence>
<evidence type="ECO:0000256" key="6">
    <source>
        <dbReference type="ARBA" id="ARBA00029466"/>
    </source>
</evidence>
<dbReference type="EMBL" id="MLIK01000019">
    <property type="protein sequence ID" value="OHU20891.1"/>
    <property type="molecule type" value="Genomic_DNA"/>
</dbReference>
<protein>
    <submittedName>
        <fullName evidence="7">Very short patch repair endonuclease</fullName>
    </submittedName>
</protein>
<proteinExistence type="inferred from homology"/>
<keyword evidence="3" id="KW-0227">DNA damage</keyword>
<reference evidence="7 8" key="1">
    <citation type="submission" date="2016-10" db="EMBL/GenBank/DDBJ databases">
        <title>Evaluation of Human, Veterinary and Environmental Mycobacterium chelonae Isolates by Core Genome Phylogenomic Analysis, Targeted Gene Comparison, and Anti-microbial Susceptibility Patterns: A Tale of Mistaken Identities.</title>
        <authorList>
            <person name="Fogelson S.B."/>
            <person name="Camus A.C."/>
            <person name="Lorenz W."/>
            <person name="Vasireddy R."/>
            <person name="Vasireddy S."/>
            <person name="Smith T."/>
            <person name="Brown-Elliott B.A."/>
            <person name="Wallace R.J.Jr."/>
            <person name="Hasan N.A."/>
            <person name="Reischl U."/>
            <person name="Sanchez S."/>
        </authorList>
    </citation>
    <scope>NUCLEOTIDE SEQUENCE [LARGE SCALE GENOMIC DNA]</scope>
    <source>
        <strain evidence="7 8">1559</strain>
    </source>
</reference>
<evidence type="ECO:0000313" key="7">
    <source>
        <dbReference type="EMBL" id="OHU20891.1"/>
    </source>
</evidence>
<keyword evidence="5" id="KW-0234">DNA repair</keyword>
<evidence type="ECO:0000313" key="8">
    <source>
        <dbReference type="Proteomes" id="UP000179616"/>
    </source>
</evidence>
<keyword evidence="2 7" id="KW-0255">Endonuclease</keyword>
<comment type="caution">
    <text evidence="7">The sequence shown here is derived from an EMBL/GenBank/DDBJ whole genome shotgun (WGS) entry which is preliminary data.</text>
</comment>
<dbReference type="InterPro" id="IPR011335">
    <property type="entry name" value="Restrct_endonuc-II-like"/>
</dbReference>
<evidence type="ECO:0000256" key="2">
    <source>
        <dbReference type="ARBA" id="ARBA00022759"/>
    </source>
</evidence>
<organism evidence="7 8">
    <name type="scientific">Mycobacteroides franklinii</name>
    <dbReference type="NCBI Taxonomy" id="948102"/>
    <lineage>
        <taxon>Bacteria</taxon>
        <taxon>Bacillati</taxon>
        <taxon>Actinomycetota</taxon>
        <taxon>Actinomycetes</taxon>
        <taxon>Mycobacteriales</taxon>
        <taxon>Mycobacteriaceae</taxon>
        <taxon>Mycobacteroides</taxon>
    </lineage>
</organism>
<name>A0A1S1L564_9MYCO</name>
<accession>A0A1S1L564</accession>
<keyword evidence="4" id="KW-0378">Hydrolase</keyword>
<dbReference type="GO" id="GO:0016787">
    <property type="term" value="F:hydrolase activity"/>
    <property type="evidence" value="ECO:0007669"/>
    <property type="project" value="UniProtKB-KW"/>
</dbReference>
<dbReference type="CDD" id="cd00221">
    <property type="entry name" value="Vsr"/>
    <property type="match status" value="1"/>
</dbReference>
<dbReference type="STRING" id="948102.BKG76_09105"/>
<dbReference type="Pfam" id="PF03852">
    <property type="entry name" value="Vsr"/>
    <property type="match status" value="1"/>
</dbReference>
<dbReference type="SUPFAM" id="SSF52980">
    <property type="entry name" value="Restriction endonuclease-like"/>
    <property type="match status" value="1"/>
</dbReference>
<dbReference type="GO" id="GO:0004519">
    <property type="term" value="F:endonuclease activity"/>
    <property type="evidence" value="ECO:0007669"/>
    <property type="project" value="UniProtKB-KW"/>
</dbReference>
<dbReference type="Gene3D" id="3.40.960.10">
    <property type="entry name" value="VSR Endonuclease"/>
    <property type="match status" value="1"/>
</dbReference>
<dbReference type="OrthoDB" id="9801520at2"/>
<dbReference type="AlphaFoldDB" id="A0A1S1L564"/>
<gene>
    <name evidence="7" type="ORF">BKG76_09105</name>
</gene>
<evidence type="ECO:0000256" key="1">
    <source>
        <dbReference type="ARBA" id="ARBA00022722"/>
    </source>
</evidence>
<dbReference type="InterPro" id="IPR004603">
    <property type="entry name" value="DNA_mismatch_endonuc_vsr"/>
</dbReference>
<dbReference type="NCBIfam" id="TIGR00632">
    <property type="entry name" value="vsr"/>
    <property type="match status" value="1"/>
</dbReference>
<evidence type="ECO:0000256" key="5">
    <source>
        <dbReference type="ARBA" id="ARBA00023204"/>
    </source>
</evidence>
<sequence length="127" mass="14558">MSRQRSRDTKGELSLRSLLHARGLRYRVHAVLPGMPRRRADILFPGQKIAVFVDGCFWHGCPDHKTFPKNNAAWWANKLARNIERDRETDTHLANLGWRVLRIWEHDNPERAADLVEAAVRAGRAGG</sequence>
<keyword evidence="1" id="KW-0540">Nuclease</keyword>
<evidence type="ECO:0000256" key="3">
    <source>
        <dbReference type="ARBA" id="ARBA00022763"/>
    </source>
</evidence>